<dbReference type="OrthoDB" id="2359117at2759"/>
<feature type="region of interest" description="Disordered" evidence="9">
    <location>
        <begin position="106"/>
        <end position="170"/>
    </location>
</feature>
<dbReference type="InterPro" id="IPR013734">
    <property type="entry name" value="TF_Nrm1/Whi5"/>
</dbReference>
<evidence type="ECO:0000256" key="3">
    <source>
        <dbReference type="ARBA" id="ARBA00006922"/>
    </source>
</evidence>
<keyword evidence="6" id="KW-0805">Transcription regulation</keyword>
<comment type="similarity">
    <text evidence="3">Belongs to the WHI5/NRM1 family.</text>
</comment>
<reference evidence="10 11" key="1">
    <citation type="journal article" date="2018" name="Evol. Lett.">
        <title>Horizontal gene cluster transfer increased hallucinogenic mushroom diversity.</title>
        <authorList>
            <person name="Reynolds H.T."/>
            <person name="Vijayakumar V."/>
            <person name="Gluck-Thaler E."/>
            <person name="Korotkin H.B."/>
            <person name="Matheny P.B."/>
            <person name="Slot J.C."/>
        </authorList>
    </citation>
    <scope>NUCLEOTIDE SEQUENCE [LARGE SCALE GENOMIC DNA]</scope>
    <source>
        <strain evidence="10 11">2629</strain>
    </source>
</reference>
<dbReference type="EMBL" id="NHTK01005989">
    <property type="protein sequence ID" value="PPQ69261.1"/>
    <property type="molecule type" value="Genomic_DNA"/>
</dbReference>
<protein>
    <submittedName>
        <fullName evidence="10">Uncharacterized protein</fullName>
    </submittedName>
</protein>
<feature type="compositionally biased region" description="Low complexity" evidence="9">
    <location>
        <begin position="212"/>
        <end position="221"/>
    </location>
</feature>
<dbReference type="STRING" id="181874.A0A409VSL7"/>
<comment type="caution">
    <text evidence="10">The sequence shown here is derived from an EMBL/GenBank/DDBJ whole genome shotgun (WGS) entry which is preliminary data.</text>
</comment>
<feature type="region of interest" description="Disordered" evidence="9">
    <location>
        <begin position="190"/>
        <end position="228"/>
    </location>
</feature>
<feature type="region of interest" description="Disordered" evidence="9">
    <location>
        <begin position="1"/>
        <end position="21"/>
    </location>
</feature>
<feature type="region of interest" description="Disordered" evidence="9">
    <location>
        <begin position="253"/>
        <end position="315"/>
    </location>
</feature>
<gene>
    <name evidence="10" type="ORF">CVT24_000067</name>
</gene>
<sequence>MSASQSVEDKKRKQVSAGIDRMKANNMSRQLQLRLQYARLKVEHGWQRQNLNEVENLYFHNSQMRSTKQAPEMATGSVPPMFVPLNPPARTGYSVPTFRSFKFRPNLTPEMEPSLRTSGVPAANTLSTPASSATEQQTATVAPEPSKTKDIHMSVSTTENRTSTVAHGMSESRHIPSAVAATTAPQLVTPSTISTAPTPSNQASQNPYAPLASSYKSASSSQQTKPTQAKLISQLYPYGAPALTYDSFWSSHTGTNQKTQKPAIGLSDKSPNLQKSGDLSTATSANRSSTNQGELPTVPPYPGAGYSRREQDGPV</sequence>
<evidence type="ECO:0000256" key="5">
    <source>
        <dbReference type="ARBA" id="ARBA00022491"/>
    </source>
</evidence>
<feature type="compositionally biased region" description="Polar residues" evidence="9">
    <location>
        <begin position="154"/>
        <end position="165"/>
    </location>
</feature>
<keyword evidence="4" id="KW-0963">Cytoplasm</keyword>
<dbReference type="GO" id="GO:0005634">
    <property type="term" value="C:nucleus"/>
    <property type="evidence" value="ECO:0007669"/>
    <property type="project" value="UniProtKB-SubCell"/>
</dbReference>
<keyword evidence="11" id="KW-1185">Reference proteome</keyword>
<keyword evidence="5" id="KW-0678">Repressor</keyword>
<evidence type="ECO:0000256" key="4">
    <source>
        <dbReference type="ARBA" id="ARBA00022490"/>
    </source>
</evidence>
<feature type="compositionally biased region" description="Polar residues" evidence="9">
    <location>
        <begin position="269"/>
        <end position="279"/>
    </location>
</feature>
<evidence type="ECO:0000256" key="9">
    <source>
        <dbReference type="SAM" id="MobiDB-lite"/>
    </source>
</evidence>
<dbReference type="AlphaFoldDB" id="A0A409VSL7"/>
<evidence type="ECO:0000313" key="10">
    <source>
        <dbReference type="EMBL" id="PPQ69261.1"/>
    </source>
</evidence>
<accession>A0A409VSL7</accession>
<evidence type="ECO:0000256" key="8">
    <source>
        <dbReference type="ARBA" id="ARBA00023242"/>
    </source>
</evidence>
<name>A0A409VSL7_9AGAR</name>
<keyword evidence="7" id="KW-0804">Transcription</keyword>
<feature type="compositionally biased region" description="Low complexity" evidence="9">
    <location>
        <begin position="190"/>
        <end position="200"/>
    </location>
</feature>
<dbReference type="Proteomes" id="UP000284842">
    <property type="component" value="Unassembled WGS sequence"/>
</dbReference>
<evidence type="ECO:0000256" key="6">
    <source>
        <dbReference type="ARBA" id="ARBA00023015"/>
    </source>
</evidence>
<evidence type="ECO:0000256" key="1">
    <source>
        <dbReference type="ARBA" id="ARBA00004123"/>
    </source>
</evidence>
<evidence type="ECO:0000256" key="2">
    <source>
        <dbReference type="ARBA" id="ARBA00004496"/>
    </source>
</evidence>
<dbReference type="Pfam" id="PF08528">
    <property type="entry name" value="Whi5"/>
    <property type="match status" value="1"/>
</dbReference>
<comment type="subcellular location">
    <subcellularLocation>
        <location evidence="2">Cytoplasm</location>
    </subcellularLocation>
    <subcellularLocation>
        <location evidence="1">Nucleus</location>
    </subcellularLocation>
</comment>
<evidence type="ECO:0000313" key="11">
    <source>
        <dbReference type="Proteomes" id="UP000284842"/>
    </source>
</evidence>
<organism evidence="10 11">
    <name type="scientific">Panaeolus cyanescens</name>
    <dbReference type="NCBI Taxonomy" id="181874"/>
    <lineage>
        <taxon>Eukaryota</taxon>
        <taxon>Fungi</taxon>
        <taxon>Dikarya</taxon>
        <taxon>Basidiomycota</taxon>
        <taxon>Agaricomycotina</taxon>
        <taxon>Agaricomycetes</taxon>
        <taxon>Agaricomycetidae</taxon>
        <taxon>Agaricales</taxon>
        <taxon>Agaricineae</taxon>
        <taxon>Galeropsidaceae</taxon>
        <taxon>Panaeolus</taxon>
    </lineage>
</organism>
<keyword evidence="8" id="KW-0539">Nucleus</keyword>
<proteinExistence type="inferred from homology"/>
<dbReference type="GO" id="GO:0005737">
    <property type="term" value="C:cytoplasm"/>
    <property type="evidence" value="ECO:0007669"/>
    <property type="project" value="UniProtKB-SubCell"/>
</dbReference>
<feature type="compositionally biased region" description="Low complexity" evidence="9">
    <location>
        <begin position="280"/>
        <end position="291"/>
    </location>
</feature>
<dbReference type="InParanoid" id="A0A409VSL7"/>
<evidence type="ECO:0000256" key="7">
    <source>
        <dbReference type="ARBA" id="ARBA00023163"/>
    </source>
</evidence>
<feature type="compositionally biased region" description="Polar residues" evidence="9">
    <location>
        <begin position="124"/>
        <end position="140"/>
    </location>
</feature>